<proteinExistence type="predicted"/>
<protein>
    <submittedName>
        <fullName evidence="1">Uncharacterized protein</fullName>
    </submittedName>
</protein>
<dbReference type="EMBL" id="JAEINI020000001">
    <property type="protein sequence ID" value="MCB5225297.1"/>
    <property type="molecule type" value="Genomic_DNA"/>
</dbReference>
<name>A0ABS8BZ12_9ALTE</name>
<dbReference type="RefSeq" id="WP_226749393.1">
    <property type="nucleotide sequence ID" value="NZ_JAEINI020000001.1"/>
</dbReference>
<reference evidence="1 2" key="1">
    <citation type="submission" date="2021-10" db="EMBL/GenBank/DDBJ databases">
        <title>Alishewanella koreense sp. nov. isolated from seawater of southwestern coast in South Korea and the proposal for the reclassification of Rheinheimera perlucida and Rheinheimera tuosuensis as Arsukibacterium perlucida and Arsukibacterium tuosuensis.</title>
        <authorList>
            <person name="Kim K.H."/>
            <person name="Ruan W."/>
            <person name="Kim K.R."/>
            <person name="Baek J.H."/>
            <person name="Jeon C.O."/>
        </authorList>
    </citation>
    <scope>NUCLEOTIDE SEQUENCE [LARGE SCALE GENOMIC DNA]</scope>
    <source>
        <strain evidence="1 2">16-MA</strain>
    </source>
</reference>
<keyword evidence="2" id="KW-1185">Reference proteome</keyword>
<sequence>MQELTFEQVEEVSGGFQGLTGPEDLFHQLTSFYMIDSSIGTNGGPTNKCKSRLGALSCLAETAGLAALFNDMVDFVSTNGPVAWDSFVEYANEKAQQVNENGGPRKRL</sequence>
<evidence type="ECO:0000313" key="1">
    <source>
        <dbReference type="EMBL" id="MCB5225297.1"/>
    </source>
</evidence>
<dbReference type="Proteomes" id="UP000633814">
    <property type="component" value="Unassembled WGS sequence"/>
</dbReference>
<accession>A0ABS8BZ12</accession>
<evidence type="ECO:0000313" key="2">
    <source>
        <dbReference type="Proteomes" id="UP000633814"/>
    </source>
</evidence>
<gene>
    <name evidence="1" type="ORF">JAO78_000505</name>
</gene>
<organism evidence="1 2">
    <name type="scientific">Alishewanella maricola</name>
    <dbReference type="NCBI Taxonomy" id="2795740"/>
    <lineage>
        <taxon>Bacteria</taxon>
        <taxon>Pseudomonadati</taxon>
        <taxon>Pseudomonadota</taxon>
        <taxon>Gammaproteobacteria</taxon>
        <taxon>Alteromonadales</taxon>
        <taxon>Alteromonadaceae</taxon>
        <taxon>Alishewanella</taxon>
    </lineage>
</organism>
<comment type="caution">
    <text evidence="1">The sequence shown here is derived from an EMBL/GenBank/DDBJ whole genome shotgun (WGS) entry which is preliminary data.</text>
</comment>